<proteinExistence type="predicted"/>
<keyword evidence="3" id="KW-1185">Reference proteome</keyword>
<evidence type="ECO:0000313" key="2">
    <source>
        <dbReference type="EMBL" id="UGS28354.1"/>
    </source>
</evidence>
<accession>A0ABY3RZ65</accession>
<gene>
    <name evidence="2" type="ORF">K8F61_09455</name>
</gene>
<sequence>MERKHPSEWFSFNDAVYTPATWEGWAALGVGLIVVAALSTLGILMAGGQVFH</sequence>
<keyword evidence="1" id="KW-0812">Transmembrane</keyword>
<reference evidence="2 3" key="1">
    <citation type="submission" date="2023-01" db="EMBL/GenBank/DDBJ databases">
        <title>Characterization of estradiol degrading bacteria Microbacterium sp. MZT7 and reveal degrading genes through genome analysis.</title>
        <authorList>
            <person name="Hao P."/>
            <person name="Gao Y."/>
        </authorList>
    </citation>
    <scope>NUCLEOTIDE SEQUENCE [LARGE SCALE GENOMIC DNA]</scope>
    <source>
        <strain evidence="2 3">MZT7</strain>
    </source>
</reference>
<protein>
    <submittedName>
        <fullName evidence="2">Uncharacterized protein</fullName>
    </submittedName>
</protein>
<organism evidence="2 3">
    <name type="scientific">Microbacterium resistens</name>
    <dbReference type="NCBI Taxonomy" id="156977"/>
    <lineage>
        <taxon>Bacteria</taxon>
        <taxon>Bacillati</taxon>
        <taxon>Actinomycetota</taxon>
        <taxon>Actinomycetes</taxon>
        <taxon>Micrococcales</taxon>
        <taxon>Microbacteriaceae</taxon>
        <taxon>Microbacterium</taxon>
    </lineage>
</organism>
<keyword evidence="1" id="KW-1133">Transmembrane helix</keyword>
<dbReference type="EMBL" id="CP082781">
    <property type="protein sequence ID" value="UGS28354.1"/>
    <property type="molecule type" value="Genomic_DNA"/>
</dbReference>
<feature type="transmembrane region" description="Helical" evidence="1">
    <location>
        <begin position="25"/>
        <end position="46"/>
    </location>
</feature>
<evidence type="ECO:0000313" key="3">
    <source>
        <dbReference type="Proteomes" id="UP001199642"/>
    </source>
</evidence>
<dbReference type="RefSeq" id="WP_231821469.1">
    <property type="nucleotide sequence ID" value="NZ_CP082781.1"/>
</dbReference>
<keyword evidence="1" id="KW-0472">Membrane</keyword>
<name>A0ABY3RZ65_9MICO</name>
<evidence type="ECO:0000256" key="1">
    <source>
        <dbReference type="SAM" id="Phobius"/>
    </source>
</evidence>
<dbReference type="Proteomes" id="UP001199642">
    <property type="component" value="Chromosome"/>
</dbReference>